<keyword evidence="2" id="KW-1185">Reference proteome</keyword>
<gene>
    <name evidence="1" type="ORF">GCM10022231_29670</name>
</gene>
<name>A0ABP7PJV1_9ACTN</name>
<evidence type="ECO:0000313" key="1">
    <source>
        <dbReference type="EMBL" id="GAA3966782.1"/>
    </source>
</evidence>
<evidence type="ECO:0000313" key="2">
    <source>
        <dbReference type="Proteomes" id="UP001418444"/>
    </source>
</evidence>
<accession>A0ABP7PJV1</accession>
<dbReference type="RefSeq" id="WP_344785143.1">
    <property type="nucleotide sequence ID" value="NZ_BAAAZW010000009.1"/>
</dbReference>
<dbReference type="EMBL" id="BAAAZW010000009">
    <property type="protein sequence ID" value="GAA3966782.1"/>
    <property type="molecule type" value="Genomic_DNA"/>
</dbReference>
<proteinExistence type="predicted"/>
<organism evidence="1 2">
    <name type="scientific">Gordonia caeni</name>
    <dbReference type="NCBI Taxonomy" id="1007097"/>
    <lineage>
        <taxon>Bacteria</taxon>
        <taxon>Bacillati</taxon>
        <taxon>Actinomycetota</taxon>
        <taxon>Actinomycetes</taxon>
        <taxon>Mycobacteriales</taxon>
        <taxon>Gordoniaceae</taxon>
        <taxon>Gordonia</taxon>
    </lineage>
</organism>
<dbReference type="Proteomes" id="UP001418444">
    <property type="component" value="Unassembled WGS sequence"/>
</dbReference>
<sequence>MNHGFDDDELEAYFQIIEERTAAADRPARRRRPRVTYRPPVCPTPEKIAYPTRDAVTAAILAISAAPRATPSLGSYECECGAWHLTRTARG</sequence>
<protein>
    <submittedName>
        <fullName evidence="1">Uncharacterized protein</fullName>
    </submittedName>
</protein>
<reference evidence="2" key="1">
    <citation type="journal article" date="2019" name="Int. J. Syst. Evol. Microbiol.">
        <title>The Global Catalogue of Microorganisms (GCM) 10K type strain sequencing project: providing services to taxonomists for standard genome sequencing and annotation.</title>
        <authorList>
            <consortium name="The Broad Institute Genomics Platform"/>
            <consortium name="The Broad Institute Genome Sequencing Center for Infectious Disease"/>
            <person name="Wu L."/>
            <person name="Ma J."/>
        </authorList>
    </citation>
    <scope>NUCLEOTIDE SEQUENCE [LARGE SCALE GENOMIC DNA]</scope>
    <source>
        <strain evidence="2">JCM 16923</strain>
    </source>
</reference>
<comment type="caution">
    <text evidence="1">The sequence shown here is derived from an EMBL/GenBank/DDBJ whole genome shotgun (WGS) entry which is preliminary data.</text>
</comment>